<protein>
    <submittedName>
        <fullName evidence="3">Right-handed parallel beta-helix repeat-containing protein</fullName>
    </submittedName>
</protein>
<dbReference type="InterPro" id="IPR012334">
    <property type="entry name" value="Pectin_lyas_fold"/>
</dbReference>
<evidence type="ECO:0000313" key="4">
    <source>
        <dbReference type="Proteomes" id="UP000251402"/>
    </source>
</evidence>
<dbReference type="Pfam" id="PF13229">
    <property type="entry name" value="Beta_helix"/>
    <property type="match status" value="1"/>
</dbReference>
<evidence type="ECO:0000313" key="3">
    <source>
        <dbReference type="EMBL" id="QEM11990.1"/>
    </source>
</evidence>
<keyword evidence="4" id="KW-1185">Reference proteome</keyword>
<reference evidence="3" key="1">
    <citation type="submission" date="2019-08" db="EMBL/GenBank/DDBJ databases">
        <title>Comparative genome analysis confer to the adaptation heavy metal polluted environment.</title>
        <authorList>
            <person name="Li Y."/>
        </authorList>
    </citation>
    <scope>NUCLEOTIDE SEQUENCE [LARGE SCALE GENOMIC DNA]</scope>
    <source>
        <strain evidence="3">P1</strain>
    </source>
</reference>
<keyword evidence="1" id="KW-0732">Signal</keyword>
<dbReference type="KEGG" id="mrub:DEO27_018780"/>
<organism evidence="3 4">
    <name type="scientific">Mucilaginibacter rubeus</name>
    <dbReference type="NCBI Taxonomy" id="2027860"/>
    <lineage>
        <taxon>Bacteria</taxon>
        <taxon>Pseudomonadati</taxon>
        <taxon>Bacteroidota</taxon>
        <taxon>Sphingobacteriia</taxon>
        <taxon>Sphingobacteriales</taxon>
        <taxon>Sphingobacteriaceae</taxon>
        <taxon>Mucilaginibacter</taxon>
    </lineage>
</organism>
<sequence>MKKALYIIIGLFIITNSCFAQQVTKCYVSLNGSDDNPGSLNKPFATIYKAQQYIRAAIAQGQKGSYQVIFRGGTYNLTKPLTFDDRNDIDSSSSIEFTAFSNENVVLSGGRTLTGSWAKTADPHIWKLNLPAAFNDNSSFQSLFKNGKRLKRAASDTLFTQGPAPEFANSYKVFDFKALSRLVKDSLNVFCAFSYSGTDLDNLKDIAAADVIIYNSWEASWLRVYKVDKARKVIYFRNPSAYPVGFYQPHMRYVIENSLDYLDKPGEWYFDSANKQILYYAATGEDPNKATFIAPVLDQLVAAKGNAGINRYVSNIKFSNINFSYTKSAWGVNLNQQAYGYKAMLAGFKKNNLQKYPWMDLNVGFSASQMALDCGAAITLEVCKNWSFDNCSFTHLGNYAVGILNYSSNNSITKCSINDVGGGGVMIAYNNLGGKRTDVPDNISPTANKVINCTITNCGLVFPSGVGIAVVQANHSLISKNLISNLPYCGISVGWTFSATDDNYTSYNIIQYNNIHDVLQALTDGGGIYTLGKQVGAVYKGNYIYNIYRNKNATGAHCNGFFFDEGSSSLKLDSNVVFNVKDEAMRFNKTDVSKISRGFNSLERVNSSSTLKSEIYKKIIK</sequence>
<dbReference type="SUPFAM" id="SSF51126">
    <property type="entry name" value="Pectin lyase-like"/>
    <property type="match status" value="1"/>
</dbReference>
<feature type="domain" description="Right handed beta helix" evidence="2">
    <location>
        <begin position="446"/>
        <end position="576"/>
    </location>
</feature>
<feature type="chain" id="PRO_5022914416" evidence="1">
    <location>
        <begin position="21"/>
        <end position="621"/>
    </location>
</feature>
<dbReference type="InterPro" id="IPR039448">
    <property type="entry name" value="Beta_helix"/>
</dbReference>
<gene>
    <name evidence="3" type="ORF">DEO27_018780</name>
</gene>
<dbReference type="AlphaFoldDB" id="A0A5C1I3X0"/>
<dbReference type="InterPro" id="IPR006626">
    <property type="entry name" value="PbH1"/>
</dbReference>
<accession>A0A5C1I3X0</accession>
<dbReference type="EMBL" id="CP043450">
    <property type="protein sequence ID" value="QEM11990.1"/>
    <property type="molecule type" value="Genomic_DNA"/>
</dbReference>
<dbReference type="InterPro" id="IPR011050">
    <property type="entry name" value="Pectin_lyase_fold/virulence"/>
</dbReference>
<evidence type="ECO:0000256" key="1">
    <source>
        <dbReference type="SAM" id="SignalP"/>
    </source>
</evidence>
<evidence type="ECO:0000259" key="2">
    <source>
        <dbReference type="Pfam" id="PF13229"/>
    </source>
</evidence>
<name>A0A5C1I3X0_9SPHI</name>
<proteinExistence type="predicted"/>
<dbReference type="Gene3D" id="2.160.20.10">
    <property type="entry name" value="Single-stranded right-handed beta-helix, Pectin lyase-like"/>
    <property type="match status" value="2"/>
</dbReference>
<dbReference type="SMART" id="SM00710">
    <property type="entry name" value="PbH1"/>
    <property type="match status" value="5"/>
</dbReference>
<dbReference type="PANTHER" id="PTHR36453:SF1">
    <property type="entry name" value="RIGHT HANDED BETA HELIX DOMAIN-CONTAINING PROTEIN"/>
    <property type="match status" value="1"/>
</dbReference>
<dbReference type="PANTHER" id="PTHR36453">
    <property type="entry name" value="SECRETED PROTEIN-RELATED"/>
    <property type="match status" value="1"/>
</dbReference>
<feature type="signal peptide" evidence="1">
    <location>
        <begin position="1"/>
        <end position="20"/>
    </location>
</feature>
<dbReference type="Proteomes" id="UP000251402">
    <property type="component" value="Chromosome"/>
</dbReference>
<dbReference type="OrthoDB" id="9808066at2"/>